<feature type="region of interest" description="Disordered" evidence="1">
    <location>
        <begin position="26"/>
        <end position="49"/>
    </location>
</feature>
<name>A0A819RCU7_9BILA</name>
<comment type="caution">
    <text evidence="2">The sequence shown here is derived from an EMBL/GenBank/DDBJ whole genome shotgun (WGS) entry which is preliminary data.</text>
</comment>
<dbReference type="EMBL" id="CAJOBD010005629">
    <property type="protein sequence ID" value="CAF4037252.1"/>
    <property type="molecule type" value="Genomic_DNA"/>
</dbReference>
<protein>
    <submittedName>
        <fullName evidence="2">Uncharacterized protein</fullName>
    </submittedName>
</protein>
<evidence type="ECO:0000313" key="3">
    <source>
        <dbReference type="Proteomes" id="UP000663836"/>
    </source>
</evidence>
<dbReference type="AlphaFoldDB" id="A0A819RCU7"/>
<sequence>MIKKCLRIKVNNVCFNAILGDQITSSTTETDVNSDDDKENRRKRQQAIISDDKLNDKRRCLK</sequence>
<gene>
    <name evidence="2" type="ORF">JBS370_LOCUS28299</name>
</gene>
<dbReference type="Proteomes" id="UP000663836">
    <property type="component" value="Unassembled WGS sequence"/>
</dbReference>
<evidence type="ECO:0000313" key="2">
    <source>
        <dbReference type="EMBL" id="CAF4037252.1"/>
    </source>
</evidence>
<feature type="non-terminal residue" evidence="2">
    <location>
        <position position="62"/>
    </location>
</feature>
<accession>A0A819RCU7</accession>
<proteinExistence type="predicted"/>
<evidence type="ECO:0000256" key="1">
    <source>
        <dbReference type="SAM" id="MobiDB-lite"/>
    </source>
</evidence>
<reference evidence="2" key="1">
    <citation type="submission" date="2021-02" db="EMBL/GenBank/DDBJ databases">
        <authorList>
            <person name="Nowell W R."/>
        </authorList>
    </citation>
    <scope>NUCLEOTIDE SEQUENCE</scope>
</reference>
<organism evidence="2 3">
    <name type="scientific">Rotaria sordida</name>
    <dbReference type="NCBI Taxonomy" id="392033"/>
    <lineage>
        <taxon>Eukaryota</taxon>
        <taxon>Metazoa</taxon>
        <taxon>Spiralia</taxon>
        <taxon>Gnathifera</taxon>
        <taxon>Rotifera</taxon>
        <taxon>Eurotatoria</taxon>
        <taxon>Bdelloidea</taxon>
        <taxon>Philodinida</taxon>
        <taxon>Philodinidae</taxon>
        <taxon>Rotaria</taxon>
    </lineage>
</organism>